<keyword evidence="11" id="KW-1185">Reference proteome</keyword>
<dbReference type="AlphaFoldDB" id="A0A1J4NNH2"/>
<dbReference type="SUPFAM" id="SSF52540">
    <property type="entry name" value="P-loop containing nucleoside triphosphate hydrolases"/>
    <property type="match status" value="1"/>
</dbReference>
<dbReference type="CDD" id="cd03257">
    <property type="entry name" value="ABC_NikE_OppD_transporters"/>
    <property type="match status" value="1"/>
</dbReference>
<evidence type="ECO:0000256" key="3">
    <source>
        <dbReference type="ARBA" id="ARBA00022448"/>
    </source>
</evidence>
<evidence type="ECO:0000313" key="10">
    <source>
        <dbReference type="EMBL" id="OIJ63903.1"/>
    </source>
</evidence>
<dbReference type="OrthoDB" id="3508321at2"/>
<dbReference type="Pfam" id="PF00005">
    <property type="entry name" value="ABC_tran"/>
    <property type="match status" value="1"/>
</dbReference>
<accession>A0A1J4NNH2</accession>
<evidence type="ECO:0000256" key="7">
    <source>
        <dbReference type="ARBA" id="ARBA00023136"/>
    </source>
</evidence>
<feature type="region of interest" description="Disordered" evidence="8">
    <location>
        <begin position="265"/>
        <end position="285"/>
    </location>
</feature>
<dbReference type="InterPro" id="IPR017871">
    <property type="entry name" value="ABC_transporter-like_CS"/>
</dbReference>
<dbReference type="SMART" id="SM00382">
    <property type="entry name" value="AAA"/>
    <property type="match status" value="1"/>
</dbReference>
<evidence type="ECO:0000256" key="2">
    <source>
        <dbReference type="ARBA" id="ARBA00005417"/>
    </source>
</evidence>
<name>A0A1J4NNH2_9ACTN</name>
<keyword evidence="7" id="KW-0472">Membrane</keyword>
<keyword evidence="4" id="KW-1003">Cell membrane</keyword>
<evidence type="ECO:0000256" key="8">
    <source>
        <dbReference type="SAM" id="MobiDB-lite"/>
    </source>
</evidence>
<comment type="subcellular location">
    <subcellularLocation>
        <location evidence="1">Cell membrane</location>
        <topology evidence="1">Peripheral membrane protein</topology>
    </subcellularLocation>
</comment>
<dbReference type="GO" id="GO:0015833">
    <property type="term" value="P:peptide transport"/>
    <property type="evidence" value="ECO:0007669"/>
    <property type="project" value="InterPro"/>
</dbReference>
<evidence type="ECO:0000256" key="1">
    <source>
        <dbReference type="ARBA" id="ARBA00004202"/>
    </source>
</evidence>
<feature type="domain" description="ABC transporter" evidence="9">
    <location>
        <begin position="5"/>
        <end position="260"/>
    </location>
</feature>
<evidence type="ECO:0000256" key="5">
    <source>
        <dbReference type="ARBA" id="ARBA00022741"/>
    </source>
</evidence>
<dbReference type="GO" id="GO:0016887">
    <property type="term" value="F:ATP hydrolysis activity"/>
    <property type="evidence" value="ECO:0007669"/>
    <property type="project" value="InterPro"/>
</dbReference>
<evidence type="ECO:0000256" key="6">
    <source>
        <dbReference type="ARBA" id="ARBA00022840"/>
    </source>
</evidence>
<dbReference type="PANTHER" id="PTHR43297">
    <property type="entry name" value="OLIGOPEPTIDE TRANSPORT ATP-BINDING PROTEIN APPD"/>
    <property type="match status" value="1"/>
</dbReference>
<comment type="caution">
    <text evidence="10">The sequence shown here is derived from an EMBL/GenBank/DDBJ whole genome shotgun (WGS) entry which is preliminary data.</text>
</comment>
<dbReference type="InterPro" id="IPR003439">
    <property type="entry name" value="ABC_transporter-like_ATP-bd"/>
</dbReference>
<evidence type="ECO:0000256" key="4">
    <source>
        <dbReference type="ARBA" id="ARBA00022475"/>
    </source>
</evidence>
<organism evidence="10 11">
    <name type="scientific">Streptomyces mangrovisoli</name>
    <dbReference type="NCBI Taxonomy" id="1428628"/>
    <lineage>
        <taxon>Bacteria</taxon>
        <taxon>Bacillati</taxon>
        <taxon>Actinomycetota</taxon>
        <taxon>Actinomycetes</taxon>
        <taxon>Kitasatosporales</taxon>
        <taxon>Streptomycetaceae</taxon>
        <taxon>Streptomyces</taxon>
    </lineage>
</organism>
<dbReference type="PROSITE" id="PS00211">
    <property type="entry name" value="ABC_TRANSPORTER_1"/>
    <property type="match status" value="1"/>
</dbReference>
<keyword evidence="3" id="KW-0813">Transport</keyword>
<sequence>MNPMLEVKDLAVTYRGGGRTVPAVRGVDLTLDAGQTLGLAGESGSGKSTLAMSLLRLLPAAAKVTGQVLYQGEDLLTAKWSRMRAVRWAEASVVFQGAMTALNPVHTIGDQLVEPILLHGRRAGEDGGRITDKQARTRAAELLESVGVPARRMRSYPHEFSGGQRQRIMIAMALACRPNLIIADEPTTALDVMVQAQILDLLSDLVHEEGIGVIMISHDLSVLGQMCDRLAVMYAGELVESGPSRQLLDDPRHPYTRALSRAFPTIGDPASRRAPAGLPGDPPDPAALGTGCPFAARCPDVHEICATTPARLVQAGPDRLSACLRVLPGFPDVATAPPVPEPSAEGARS</sequence>
<dbReference type="GO" id="GO:0005524">
    <property type="term" value="F:ATP binding"/>
    <property type="evidence" value="ECO:0007669"/>
    <property type="project" value="UniProtKB-KW"/>
</dbReference>
<dbReference type="EMBL" id="LAVA02000090">
    <property type="protein sequence ID" value="OIJ63903.1"/>
    <property type="molecule type" value="Genomic_DNA"/>
</dbReference>
<proteinExistence type="inferred from homology"/>
<dbReference type="NCBIfam" id="TIGR01727">
    <property type="entry name" value="oligo_HPY"/>
    <property type="match status" value="1"/>
</dbReference>
<dbReference type="STRING" id="1428628.WN71_031345"/>
<comment type="similarity">
    <text evidence="2">Belongs to the ABC transporter superfamily.</text>
</comment>
<dbReference type="InterPro" id="IPR013563">
    <property type="entry name" value="Oligopep_ABC_C"/>
</dbReference>
<keyword evidence="6 10" id="KW-0067">ATP-binding</keyword>
<dbReference type="PROSITE" id="PS50893">
    <property type="entry name" value="ABC_TRANSPORTER_2"/>
    <property type="match status" value="1"/>
</dbReference>
<dbReference type="InterPro" id="IPR027417">
    <property type="entry name" value="P-loop_NTPase"/>
</dbReference>
<keyword evidence="5" id="KW-0547">Nucleotide-binding</keyword>
<protein>
    <submittedName>
        <fullName evidence="10">Dipeptide/oligopeptide/nickel ABC transporter ATP-binding protein</fullName>
    </submittedName>
</protein>
<dbReference type="PANTHER" id="PTHR43297:SF2">
    <property type="entry name" value="DIPEPTIDE TRANSPORT ATP-BINDING PROTEIN DPPD"/>
    <property type="match status" value="1"/>
</dbReference>
<gene>
    <name evidence="10" type="ORF">WN71_031345</name>
</gene>
<dbReference type="Proteomes" id="UP000034196">
    <property type="component" value="Unassembled WGS sequence"/>
</dbReference>
<dbReference type="FunFam" id="3.40.50.300:FF:000016">
    <property type="entry name" value="Oligopeptide ABC transporter ATP-binding component"/>
    <property type="match status" value="1"/>
</dbReference>
<reference evidence="10" key="1">
    <citation type="submission" date="2016-10" db="EMBL/GenBank/DDBJ databases">
        <title>Genome sequence of Streptomyces mangrovisoli MUSC 149.</title>
        <authorList>
            <person name="Lee L.-H."/>
            <person name="Ser H.-L."/>
        </authorList>
    </citation>
    <scope>NUCLEOTIDE SEQUENCE [LARGE SCALE GENOMIC DNA]</scope>
    <source>
        <strain evidence="10">MUSC 149</strain>
    </source>
</reference>
<dbReference type="GO" id="GO:0005886">
    <property type="term" value="C:plasma membrane"/>
    <property type="evidence" value="ECO:0007669"/>
    <property type="project" value="UniProtKB-SubCell"/>
</dbReference>
<dbReference type="InterPro" id="IPR050388">
    <property type="entry name" value="ABC_Ni/Peptide_Import"/>
</dbReference>
<dbReference type="Gene3D" id="3.40.50.300">
    <property type="entry name" value="P-loop containing nucleotide triphosphate hydrolases"/>
    <property type="match status" value="1"/>
</dbReference>
<evidence type="ECO:0000259" key="9">
    <source>
        <dbReference type="PROSITE" id="PS50893"/>
    </source>
</evidence>
<dbReference type="InterPro" id="IPR003593">
    <property type="entry name" value="AAA+_ATPase"/>
</dbReference>
<evidence type="ECO:0000313" key="11">
    <source>
        <dbReference type="Proteomes" id="UP000034196"/>
    </source>
</evidence>
<dbReference type="Pfam" id="PF08352">
    <property type="entry name" value="oligo_HPY"/>
    <property type="match status" value="1"/>
</dbReference>